<dbReference type="AlphaFoldDB" id="A0A2N1PUU0"/>
<name>A0A2N1PUU0_9BACT</name>
<feature type="transmembrane region" description="Helical" evidence="8">
    <location>
        <begin position="258"/>
        <end position="287"/>
    </location>
</feature>
<dbReference type="InterPro" id="IPR017896">
    <property type="entry name" value="4Fe4S_Fe-S-bd"/>
</dbReference>
<keyword evidence="8" id="KW-1133">Transmembrane helix</keyword>
<feature type="transmembrane region" description="Helical" evidence="8">
    <location>
        <begin position="188"/>
        <end position="208"/>
    </location>
</feature>
<keyword evidence="5" id="KW-0408">Iron</keyword>
<evidence type="ECO:0000256" key="6">
    <source>
        <dbReference type="ARBA" id="ARBA00023014"/>
    </source>
</evidence>
<feature type="domain" description="4Fe-4S ferredoxin-type" evidence="9">
    <location>
        <begin position="108"/>
        <end position="151"/>
    </location>
</feature>
<dbReference type="InterPro" id="IPR051684">
    <property type="entry name" value="Electron_Trans/Redox"/>
</dbReference>
<dbReference type="GO" id="GO:0046872">
    <property type="term" value="F:metal ion binding"/>
    <property type="evidence" value="ECO:0007669"/>
    <property type="project" value="UniProtKB-KW"/>
</dbReference>
<evidence type="ECO:0000259" key="9">
    <source>
        <dbReference type="Pfam" id="PF12801"/>
    </source>
</evidence>
<reference evidence="10 11" key="1">
    <citation type="journal article" date="2017" name="ISME J.">
        <title>Potential for microbial H2 and metal transformations associated with novel bacteria and archaea in deep terrestrial subsurface sediments.</title>
        <authorList>
            <person name="Hernsdorf A.W."/>
            <person name="Amano Y."/>
            <person name="Miyakawa K."/>
            <person name="Ise K."/>
            <person name="Suzuki Y."/>
            <person name="Anantharaman K."/>
            <person name="Probst A."/>
            <person name="Burstein D."/>
            <person name="Thomas B.C."/>
            <person name="Banfield J.F."/>
        </authorList>
    </citation>
    <scope>NUCLEOTIDE SEQUENCE [LARGE SCALE GENOMIC DNA]</scope>
    <source>
        <strain evidence="10">HGW-Wallbacteria-1</strain>
    </source>
</reference>
<protein>
    <recommendedName>
        <fullName evidence="9">4Fe-4S ferredoxin-type domain-containing protein</fullName>
    </recommendedName>
</protein>
<keyword evidence="3" id="KW-0479">Metal-binding</keyword>
<feature type="domain" description="4Fe-4S ferredoxin-type" evidence="9">
    <location>
        <begin position="253"/>
        <end position="287"/>
    </location>
</feature>
<dbReference type="PANTHER" id="PTHR30176">
    <property type="entry name" value="FERREDOXIN-TYPE PROTEIN NAPH"/>
    <property type="match status" value="1"/>
</dbReference>
<proteinExistence type="predicted"/>
<evidence type="ECO:0000313" key="11">
    <source>
        <dbReference type="Proteomes" id="UP000233256"/>
    </source>
</evidence>
<dbReference type="Proteomes" id="UP000233256">
    <property type="component" value="Unassembled WGS sequence"/>
</dbReference>
<keyword evidence="4" id="KW-0249">Electron transport</keyword>
<accession>A0A2N1PUU0</accession>
<evidence type="ECO:0000256" key="8">
    <source>
        <dbReference type="SAM" id="Phobius"/>
    </source>
</evidence>
<organism evidence="10 11">
    <name type="scientific">Candidatus Wallbacteria bacterium HGW-Wallbacteria-1</name>
    <dbReference type="NCBI Taxonomy" id="2013854"/>
    <lineage>
        <taxon>Bacteria</taxon>
        <taxon>Candidatus Walliibacteriota</taxon>
    </lineage>
</organism>
<dbReference type="PANTHER" id="PTHR30176:SF3">
    <property type="entry name" value="FERREDOXIN-TYPE PROTEIN NAPH"/>
    <property type="match status" value="1"/>
</dbReference>
<keyword evidence="6" id="KW-0411">Iron-sulfur</keyword>
<evidence type="ECO:0000256" key="1">
    <source>
        <dbReference type="ARBA" id="ARBA00022448"/>
    </source>
</evidence>
<evidence type="ECO:0000313" key="10">
    <source>
        <dbReference type="EMBL" id="PKK92110.1"/>
    </source>
</evidence>
<evidence type="ECO:0000256" key="2">
    <source>
        <dbReference type="ARBA" id="ARBA00022485"/>
    </source>
</evidence>
<feature type="transmembrane region" description="Helical" evidence="8">
    <location>
        <begin position="220"/>
        <end position="238"/>
    </location>
</feature>
<feature type="transmembrane region" description="Helical" evidence="8">
    <location>
        <begin position="41"/>
        <end position="61"/>
    </location>
</feature>
<evidence type="ECO:0000256" key="4">
    <source>
        <dbReference type="ARBA" id="ARBA00022982"/>
    </source>
</evidence>
<dbReference type="Pfam" id="PF12801">
    <property type="entry name" value="Fer4_5"/>
    <property type="match status" value="2"/>
</dbReference>
<gene>
    <name evidence="10" type="ORF">CVV64_01440</name>
</gene>
<keyword evidence="8" id="KW-0472">Membrane</keyword>
<comment type="caution">
    <text evidence="10">The sequence shown here is derived from an EMBL/GenBank/DDBJ whole genome shotgun (WGS) entry which is preliminary data.</text>
</comment>
<feature type="transmembrane region" description="Helical" evidence="8">
    <location>
        <begin position="160"/>
        <end position="182"/>
    </location>
</feature>
<evidence type="ECO:0000256" key="3">
    <source>
        <dbReference type="ARBA" id="ARBA00022723"/>
    </source>
</evidence>
<keyword evidence="8" id="KW-0812">Transmembrane</keyword>
<keyword evidence="1" id="KW-0813">Transport</keyword>
<feature type="transmembrane region" description="Helical" evidence="8">
    <location>
        <begin position="115"/>
        <end position="139"/>
    </location>
</feature>
<dbReference type="GO" id="GO:0005886">
    <property type="term" value="C:plasma membrane"/>
    <property type="evidence" value="ECO:0007669"/>
    <property type="project" value="TreeGrafter"/>
</dbReference>
<sequence length="365" mass="41347">MENQLLSRLVTGQTQEGSSLFSFKLIQKPIIPVQDSYVDSMVYLTLFVLSISALGAVLFLRDRKTLARRVIQFLSATAFLLFFHQCMCIMRDWAYGFQQIGRDSVAAFGNLFLPFALIGYTCLVGRVFCGYICPMGLLVEIAGRFDRFKRRRISDPRRLAILDTVLIVGLMVLMAVLTSYIWPDNRFFYESTATIWTFLLLGLMIFYVWDRPSWEKSRKARSFSLMLWLPLIFFGVFVNNPWCSVYASNLEYSSMASLIVVLLASMVVEMSWCRLVCPLGAFLAIFAARPVIARRVSDEEAARENLCYVSALGEEFEGKFDQSSCFYCTACLGRSKGFDFAQPSEDSTDSSETHGRPFSDGDGIS</sequence>
<feature type="region of interest" description="Disordered" evidence="7">
    <location>
        <begin position="342"/>
        <end position="365"/>
    </location>
</feature>
<evidence type="ECO:0000256" key="7">
    <source>
        <dbReference type="SAM" id="MobiDB-lite"/>
    </source>
</evidence>
<keyword evidence="2" id="KW-0004">4Fe-4S</keyword>
<feature type="transmembrane region" description="Helical" evidence="8">
    <location>
        <begin position="73"/>
        <end position="95"/>
    </location>
</feature>
<evidence type="ECO:0000256" key="5">
    <source>
        <dbReference type="ARBA" id="ARBA00023004"/>
    </source>
</evidence>
<dbReference type="GO" id="GO:0051539">
    <property type="term" value="F:4 iron, 4 sulfur cluster binding"/>
    <property type="evidence" value="ECO:0007669"/>
    <property type="project" value="UniProtKB-KW"/>
</dbReference>
<dbReference type="EMBL" id="PGXC01000001">
    <property type="protein sequence ID" value="PKK92110.1"/>
    <property type="molecule type" value="Genomic_DNA"/>
</dbReference>